<sequence length="802" mass="91441">MDEEDVKFAACTFFAKNHPGETCGSNGLPLTPSSITILGWAQRLLTIEHPNLCTYLDVIRGKHERIIVVAEVIGKSLNECKSKFSFGEVKSIAFQVAKALSYLHNKEIAHRNLSDDNIFLDNKGRVKLFNYGMYYMTGGGEEVLFPLGLPRYLSPETILNGGGPSADVWSFGIILLELCIGKLWTNLKPGPIMRRILTLTHAASPAERIARENDLYDNYKQVPEDLRNIIEKCLKMYPSERATFAELVEELSEMDIKLPEECKPPRGLMGCKLQYLYHWWQLAGGDIQSELKKNGLIKNSPPILSMPVAILLDGPTIGGKDGALFDRRIAKYSLDLLKARLAHIPIHDYYPLMHERRKEFDAVTLPRIIREKDTEYQFYRLLWFQRLMHGYPYTASYIRAEAEVDIPPLIRGDVWAALLGVVGDIQDQYERIDKETPTPTDRQIDVDIPRCHQYCWLLCGAHGHRKLKRLLKAWLLTNPQYVYWQGLDSLTAPFLYLNFCNEARAFACLSAFVPRFLHKFFLKDNSAVIKEYLAKFWQMVAFHEPTLTTHLRDISFEPNLFAIPWFLTMFSHVFPLHKILHLWDAFLVEGPCLPLFMGVGILRQLRDTLLESGFNECILLFSDLPEIDIGECVKESIEMCRSSPRSITYRRFTNDAEVKDPMDSVEIPMETLAVEICPRISLSDFFSLICQDKCCVIDIRSNLLYEKSCIEGSINIPYSGVHLGQHELQSLGPYNHKTLSEAMKLNKTVVVASTEDETTQLFSDYLVKCGVPRVCILHGGTSALHTHVPSLFTVPPKRNGHK</sequence>
<evidence type="ECO:0000313" key="1">
    <source>
        <dbReference type="EMBL" id="KAI8440008.1"/>
    </source>
</evidence>
<reference evidence="1 2" key="1">
    <citation type="journal article" date="2022" name="Genome Biol. Evol.">
        <title>The Spruce Budworm Genome: Reconstructing the Evolutionary History of Antifreeze Proteins.</title>
        <authorList>
            <person name="Beliveau C."/>
            <person name="Gagne P."/>
            <person name="Picq S."/>
            <person name="Vernygora O."/>
            <person name="Keeling C.I."/>
            <person name="Pinkney K."/>
            <person name="Doucet D."/>
            <person name="Wen F."/>
            <person name="Johnston J.S."/>
            <person name="Maaroufi H."/>
            <person name="Boyle B."/>
            <person name="Laroche J."/>
            <person name="Dewar K."/>
            <person name="Juretic N."/>
            <person name="Blackburn G."/>
            <person name="Nisole A."/>
            <person name="Brunet B."/>
            <person name="Brandao M."/>
            <person name="Lumley L."/>
            <person name="Duan J."/>
            <person name="Quan G."/>
            <person name="Lucarotti C.J."/>
            <person name="Roe A.D."/>
            <person name="Sperling F.A.H."/>
            <person name="Levesque R.C."/>
            <person name="Cusson M."/>
        </authorList>
    </citation>
    <scope>NUCLEOTIDE SEQUENCE [LARGE SCALE GENOMIC DNA]</scope>
    <source>
        <strain evidence="1">Glfc:IPQL:Cfum</strain>
    </source>
</reference>
<keyword evidence="2" id="KW-1185">Reference proteome</keyword>
<dbReference type="EMBL" id="CM046102">
    <property type="protein sequence ID" value="KAI8440008.1"/>
    <property type="molecule type" value="Genomic_DNA"/>
</dbReference>
<name>A0ACC0KU66_CHOFU</name>
<comment type="caution">
    <text evidence="1">The sequence shown here is derived from an EMBL/GenBank/DDBJ whole genome shotgun (WGS) entry which is preliminary data.</text>
</comment>
<dbReference type="Proteomes" id="UP001064048">
    <property type="component" value="Chromosome 2"/>
</dbReference>
<gene>
    <name evidence="1" type="ORF">MSG28_001446</name>
</gene>
<protein>
    <submittedName>
        <fullName evidence="1">Uncharacterized protein</fullName>
    </submittedName>
</protein>
<proteinExistence type="predicted"/>
<accession>A0ACC0KU66</accession>
<organism evidence="1 2">
    <name type="scientific">Choristoneura fumiferana</name>
    <name type="common">Spruce budworm moth</name>
    <name type="synonym">Archips fumiferana</name>
    <dbReference type="NCBI Taxonomy" id="7141"/>
    <lineage>
        <taxon>Eukaryota</taxon>
        <taxon>Metazoa</taxon>
        <taxon>Ecdysozoa</taxon>
        <taxon>Arthropoda</taxon>
        <taxon>Hexapoda</taxon>
        <taxon>Insecta</taxon>
        <taxon>Pterygota</taxon>
        <taxon>Neoptera</taxon>
        <taxon>Endopterygota</taxon>
        <taxon>Lepidoptera</taxon>
        <taxon>Glossata</taxon>
        <taxon>Ditrysia</taxon>
        <taxon>Tortricoidea</taxon>
        <taxon>Tortricidae</taxon>
        <taxon>Tortricinae</taxon>
        <taxon>Choristoneura</taxon>
    </lineage>
</organism>
<evidence type="ECO:0000313" key="2">
    <source>
        <dbReference type="Proteomes" id="UP001064048"/>
    </source>
</evidence>